<evidence type="ECO:0000313" key="3">
    <source>
        <dbReference type="Proteomes" id="UP001059041"/>
    </source>
</evidence>
<dbReference type="OrthoDB" id="1112980at2759"/>
<name>A0A9W7T759_TRIRA</name>
<dbReference type="GO" id="GO:0000492">
    <property type="term" value="P:box C/D snoRNP assembly"/>
    <property type="evidence" value="ECO:0007669"/>
    <property type="project" value="InterPro"/>
</dbReference>
<sequence length="151" mass="16877">MDQTQNNIKKTSSKDLLTCGGGKGIHEKLLLKSNSGHMQTQRVPRSNVLDRLQHFLPQFAQANETLKQQIEDAPAGYFDIESVDDAEKVIEMDVALVELEDSSEEEDESSLSSSSEEDSSEEEDVVTAKKLKLPGERKRKANIQELEKEGE</sequence>
<keyword evidence="3" id="KW-1185">Reference proteome</keyword>
<feature type="region of interest" description="Disordered" evidence="1">
    <location>
        <begin position="96"/>
        <end position="151"/>
    </location>
</feature>
<dbReference type="EMBL" id="JAFHDT010000024">
    <property type="protein sequence ID" value="KAI7791967.1"/>
    <property type="molecule type" value="Genomic_DNA"/>
</dbReference>
<reference evidence="2" key="1">
    <citation type="submission" date="2021-02" db="EMBL/GenBank/DDBJ databases">
        <title>Comparative genomics reveals that relaxation of natural selection precedes convergent phenotypic evolution of cavefish.</title>
        <authorList>
            <person name="Peng Z."/>
        </authorList>
    </citation>
    <scope>NUCLEOTIDE SEQUENCE</scope>
    <source>
        <tissue evidence="2">Muscle</tissue>
    </source>
</reference>
<dbReference type="Pfam" id="PF15370">
    <property type="entry name" value="NOPCHAP1"/>
    <property type="match status" value="1"/>
</dbReference>
<accession>A0A9W7T759</accession>
<organism evidence="2 3">
    <name type="scientific">Triplophysa rosa</name>
    <name type="common">Cave loach</name>
    <dbReference type="NCBI Taxonomy" id="992332"/>
    <lineage>
        <taxon>Eukaryota</taxon>
        <taxon>Metazoa</taxon>
        <taxon>Chordata</taxon>
        <taxon>Craniata</taxon>
        <taxon>Vertebrata</taxon>
        <taxon>Euteleostomi</taxon>
        <taxon>Actinopterygii</taxon>
        <taxon>Neopterygii</taxon>
        <taxon>Teleostei</taxon>
        <taxon>Ostariophysi</taxon>
        <taxon>Cypriniformes</taxon>
        <taxon>Nemacheilidae</taxon>
        <taxon>Triplophysa</taxon>
    </lineage>
</organism>
<feature type="compositionally biased region" description="Basic residues" evidence="1">
    <location>
        <begin position="129"/>
        <end position="141"/>
    </location>
</feature>
<dbReference type="AlphaFoldDB" id="A0A9W7T759"/>
<dbReference type="Proteomes" id="UP001059041">
    <property type="component" value="Linkage Group LG24"/>
</dbReference>
<protein>
    <submittedName>
        <fullName evidence="2">Uncharacterized protein</fullName>
    </submittedName>
</protein>
<comment type="caution">
    <text evidence="2">The sequence shown here is derived from an EMBL/GenBank/DDBJ whole genome shotgun (WGS) entry which is preliminary data.</text>
</comment>
<gene>
    <name evidence="2" type="ORF">IRJ41_017065</name>
</gene>
<proteinExistence type="predicted"/>
<evidence type="ECO:0000313" key="2">
    <source>
        <dbReference type="EMBL" id="KAI7791967.1"/>
    </source>
</evidence>
<dbReference type="PANTHER" id="PTHR28674">
    <property type="entry name" value="SIMILAR TO DNA SEGMENT, CHR 10, WAYNE STATE UNIVERSITY 102,-EXPRESSED"/>
    <property type="match status" value="1"/>
</dbReference>
<feature type="compositionally biased region" description="Acidic residues" evidence="1">
    <location>
        <begin position="98"/>
        <end position="125"/>
    </location>
</feature>
<dbReference type="GO" id="GO:0062064">
    <property type="term" value="F:box C/D methylation guide snoRNP complex binding"/>
    <property type="evidence" value="ECO:0007669"/>
    <property type="project" value="TreeGrafter"/>
</dbReference>
<dbReference type="PANTHER" id="PTHR28674:SF1">
    <property type="entry name" value="NOP PROTEIN CHAPERONE 1"/>
    <property type="match status" value="1"/>
</dbReference>
<evidence type="ECO:0000256" key="1">
    <source>
        <dbReference type="SAM" id="MobiDB-lite"/>
    </source>
</evidence>
<dbReference type="InterPro" id="IPR027921">
    <property type="entry name" value="NOPCHAP1"/>
</dbReference>